<name>A0ACB8U3Z6_9APHY</name>
<sequence length="554" mass="62749">MGSDITPSLPVVILVLVAAVIAYQRSSRCSVKHIRGPPVSFWRGNIRDFFYQDNVGDLDFKYAKDYGLVWRLGAPLGEDVLMIADPKVLQHIFHKSGYNYLKNTETLIKTNMLFGSSILYTPSGRAHARHRKVMNPAFSTSQLRSFLPLFQHSADKLCHFLGLEVLRLQGDRASTEGQVVAVNKWLSRATLDIIGETALHYDFGSLENSKSEVSEAYENMFVESRINPSLLDALFRASWKYMPLLLVEFVQYLPGRAYSRVRKTRKIIDRVSGGLVDRATEEAKIVPVEKGKKDVMSVLVRANLSENPSLRLSKKEMVAQMGALTFAGHETTANTLTWMLWELAKHPEFQEMLRTEIREKREEVKAEGSHVDFSVDDLESMPFLEALIKEVMRFHPIIYQLIRIAGQDDTLPLSEPLLTVTGEAIDEIPIAKGQSIMFSICAYNRIKKIWGEDADEFNPMRFIENRVEPEFKVGMYGNLMTFSAGLRSCIGWRFSLIEMQAVITALIERFEFCLPPKEQGVEVLRKPLGIMGPMVKGRLDLGSLLPLNVKPLRA</sequence>
<evidence type="ECO:0000313" key="2">
    <source>
        <dbReference type="Proteomes" id="UP001055072"/>
    </source>
</evidence>
<dbReference type="Proteomes" id="UP001055072">
    <property type="component" value="Unassembled WGS sequence"/>
</dbReference>
<comment type="caution">
    <text evidence="1">The sequence shown here is derived from an EMBL/GenBank/DDBJ whole genome shotgun (WGS) entry which is preliminary data.</text>
</comment>
<protein>
    <submittedName>
        <fullName evidence="1">Cytochrome P450</fullName>
    </submittedName>
</protein>
<dbReference type="EMBL" id="MU274912">
    <property type="protein sequence ID" value="KAI0089028.1"/>
    <property type="molecule type" value="Genomic_DNA"/>
</dbReference>
<reference evidence="1" key="1">
    <citation type="journal article" date="2021" name="Environ. Microbiol.">
        <title>Gene family expansions and transcriptome signatures uncover fungal adaptations to wood decay.</title>
        <authorList>
            <person name="Hage H."/>
            <person name="Miyauchi S."/>
            <person name="Viragh M."/>
            <person name="Drula E."/>
            <person name="Min B."/>
            <person name="Chaduli D."/>
            <person name="Navarro D."/>
            <person name="Favel A."/>
            <person name="Norest M."/>
            <person name="Lesage-Meessen L."/>
            <person name="Balint B."/>
            <person name="Merenyi Z."/>
            <person name="de Eugenio L."/>
            <person name="Morin E."/>
            <person name="Martinez A.T."/>
            <person name="Baldrian P."/>
            <person name="Stursova M."/>
            <person name="Martinez M.J."/>
            <person name="Novotny C."/>
            <person name="Magnuson J.K."/>
            <person name="Spatafora J.W."/>
            <person name="Maurice S."/>
            <person name="Pangilinan J."/>
            <person name="Andreopoulos W."/>
            <person name="LaButti K."/>
            <person name="Hundley H."/>
            <person name="Na H."/>
            <person name="Kuo A."/>
            <person name="Barry K."/>
            <person name="Lipzen A."/>
            <person name="Henrissat B."/>
            <person name="Riley R."/>
            <person name="Ahrendt S."/>
            <person name="Nagy L.G."/>
            <person name="Grigoriev I.V."/>
            <person name="Martin F."/>
            <person name="Rosso M.N."/>
        </authorList>
    </citation>
    <scope>NUCLEOTIDE SEQUENCE</scope>
    <source>
        <strain evidence="1">CBS 384.51</strain>
    </source>
</reference>
<accession>A0ACB8U3Z6</accession>
<gene>
    <name evidence="1" type="ORF">BDY19DRAFT_164721</name>
</gene>
<keyword evidence="2" id="KW-1185">Reference proteome</keyword>
<proteinExistence type="predicted"/>
<organism evidence="1 2">
    <name type="scientific">Irpex rosettiformis</name>
    <dbReference type="NCBI Taxonomy" id="378272"/>
    <lineage>
        <taxon>Eukaryota</taxon>
        <taxon>Fungi</taxon>
        <taxon>Dikarya</taxon>
        <taxon>Basidiomycota</taxon>
        <taxon>Agaricomycotina</taxon>
        <taxon>Agaricomycetes</taxon>
        <taxon>Polyporales</taxon>
        <taxon>Irpicaceae</taxon>
        <taxon>Irpex</taxon>
    </lineage>
</organism>
<evidence type="ECO:0000313" key="1">
    <source>
        <dbReference type="EMBL" id="KAI0089028.1"/>
    </source>
</evidence>